<evidence type="ECO:0000256" key="6">
    <source>
        <dbReference type="ARBA" id="ARBA00022679"/>
    </source>
</evidence>
<feature type="domain" description="Cytidyltransferase-like" evidence="15">
    <location>
        <begin position="59"/>
        <end position="230"/>
    </location>
</feature>
<evidence type="ECO:0000256" key="7">
    <source>
        <dbReference type="ARBA" id="ARBA00022695"/>
    </source>
</evidence>
<keyword evidence="5" id="KW-0662">Pyridine nucleotide biosynthesis</keyword>
<dbReference type="CDD" id="cd02165">
    <property type="entry name" value="NMNAT"/>
    <property type="match status" value="1"/>
</dbReference>
<evidence type="ECO:0000256" key="9">
    <source>
        <dbReference type="ARBA" id="ARBA00022840"/>
    </source>
</evidence>
<keyword evidence="9" id="KW-0067">ATP-binding</keyword>
<dbReference type="AlphaFoldDB" id="A0A643CN73"/>
<evidence type="ECO:0000256" key="8">
    <source>
        <dbReference type="ARBA" id="ARBA00022741"/>
    </source>
</evidence>
<keyword evidence="10" id="KW-0520">NAD</keyword>
<evidence type="ECO:0000256" key="3">
    <source>
        <dbReference type="ARBA" id="ARBA00009014"/>
    </source>
</evidence>
<dbReference type="Pfam" id="PF01467">
    <property type="entry name" value="CTP_transf_like"/>
    <property type="match status" value="1"/>
</dbReference>
<evidence type="ECO:0000313" key="16">
    <source>
        <dbReference type="EMBL" id="KAB0452853.1"/>
    </source>
</evidence>
<protein>
    <recommendedName>
        <fullName evidence="4">nicotinate-nucleotide adenylyltransferase</fullName>
        <ecNumber evidence="4">2.7.7.18</ecNumber>
    </recommendedName>
    <alternativeName>
        <fullName evidence="13">Deamido-NAD(+) diphosphorylase</fullName>
    </alternativeName>
    <alternativeName>
        <fullName evidence="12">Deamido-NAD(+) pyrophosphorylase</fullName>
    </alternativeName>
    <alternativeName>
        <fullName evidence="11">Nicotinate mononucleotide adenylyltransferase</fullName>
    </alternativeName>
</protein>
<evidence type="ECO:0000256" key="5">
    <source>
        <dbReference type="ARBA" id="ARBA00022642"/>
    </source>
</evidence>
<comment type="catalytic activity">
    <reaction evidence="14">
        <text>nicotinate beta-D-ribonucleotide + ATP + H(+) = deamido-NAD(+) + diphosphate</text>
        <dbReference type="Rhea" id="RHEA:22860"/>
        <dbReference type="ChEBI" id="CHEBI:15378"/>
        <dbReference type="ChEBI" id="CHEBI:30616"/>
        <dbReference type="ChEBI" id="CHEBI:33019"/>
        <dbReference type="ChEBI" id="CHEBI:57502"/>
        <dbReference type="ChEBI" id="CHEBI:58437"/>
        <dbReference type="EC" id="2.7.7.18"/>
    </reaction>
</comment>
<dbReference type="InterPro" id="IPR014729">
    <property type="entry name" value="Rossmann-like_a/b/a_fold"/>
</dbReference>
<evidence type="ECO:0000256" key="4">
    <source>
        <dbReference type="ARBA" id="ARBA00012389"/>
    </source>
</evidence>
<reference evidence="16" key="1">
    <citation type="submission" date="2019-08" db="EMBL/GenBank/DDBJ databases">
        <authorList>
            <person name="Amaro Estrada I."/>
            <person name="Quiroz Castaneda R.E."/>
            <person name="Martinez Ocampo F."/>
            <person name="Rodriguez Camarillo S.D."/>
        </authorList>
    </citation>
    <scope>NUCLEOTIDE SEQUENCE</scope>
    <source>
        <strain evidence="16">MEX-30-184-02</strain>
    </source>
</reference>
<accession>A0A643CN73</accession>
<comment type="caution">
    <text evidence="16">The sequence shown here is derived from an EMBL/GenBank/DDBJ whole genome shotgun (WGS) entry which is preliminary data.</text>
</comment>
<dbReference type="InterPro" id="IPR005248">
    <property type="entry name" value="NadD/NMNAT"/>
</dbReference>
<evidence type="ECO:0000256" key="11">
    <source>
        <dbReference type="ARBA" id="ARBA00031253"/>
    </source>
</evidence>
<evidence type="ECO:0000259" key="15">
    <source>
        <dbReference type="Pfam" id="PF01467"/>
    </source>
</evidence>
<keyword evidence="6 16" id="KW-0808">Transferase</keyword>
<dbReference type="GO" id="GO:0005524">
    <property type="term" value="F:ATP binding"/>
    <property type="evidence" value="ECO:0007669"/>
    <property type="project" value="UniProtKB-KW"/>
</dbReference>
<dbReference type="UniPathway" id="UPA00253">
    <property type="reaction ID" value="UER00332"/>
</dbReference>
<evidence type="ECO:0000256" key="12">
    <source>
        <dbReference type="ARBA" id="ARBA00033140"/>
    </source>
</evidence>
<dbReference type="EC" id="2.7.7.18" evidence="4"/>
<dbReference type="GO" id="GO:0009435">
    <property type="term" value="P:NAD+ biosynthetic process"/>
    <property type="evidence" value="ECO:0007669"/>
    <property type="project" value="UniProtKB-UniPathway"/>
</dbReference>
<evidence type="ECO:0000256" key="2">
    <source>
        <dbReference type="ARBA" id="ARBA00005019"/>
    </source>
</evidence>
<gene>
    <name evidence="16" type="ORF">FY207_00530</name>
</gene>
<dbReference type="InterPro" id="IPR004821">
    <property type="entry name" value="Cyt_trans-like"/>
</dbReference>
<dbReference type="GO" id="GO:0004515">
    <property type="term" value="F:nicotinate-nucleotide adenylyltransferase activity"/>
    <property type="evidence" value="ECO:0007669"/>
    <property type="project" value="UniProtKB-EC"/>
</dbReference>
<evidence type="ECO:0000256" key="14">
    <source>
        <dbReference type="ARBA" id="ARBA00048721"/>
    </source>
</evidence>
<comment type="pathway">
    <text evidence="2">Cofactor biosynthesis; NAD(+) biosynthesis; deamido-NAD(+) from nicotinate D-ribonucleotide: step 1/1.</text>
</comment>
<keyword evidence="7 16" id="KW-0548">Nucleotidyltransferase</keyword>
<comment type="similarity">
    <text evidence="3">Belongs to the NadD family.</text>
</comment>
<dbReference type="NCBIfam" id="TIGR00125">
    <property type="entry name" value="cyt_tran_rel"/>
    <property type="match status" value="1"/>
</dbReference>
<evidence type="ECO:0000256" key="1">
    <source>
        <dbReference type="ARBA" id="ARBA00002324"/>
    </source>
</evidence>
<dbReference type="PANTHER" id="PTHR39321:SF3">
    <property type="entry name" value="PHOSPHOPANTETHEINE ADENYLYLTRANSFERASE"/>
    <property type="match status" value="1"/>
</dbReference>
<comment type="function">
    <text evidence="1">Catalyzes the reversible adenylation of nicotinate mononucleotide (NaMN) to nicotinic acid adenine dinucleotide (NaAD).</text>
</comment>
<evidence type="ECO:0000256" key="13">
    <source>
        <dbReference type="ARBA" id="ARBA00033353"/>
    </source>
</evidence>
<dbReference type="Gene3D" id="3.40.50.620">
    <property type="entry name" value="HUPs"/>
    <property type="match status" value="1"/>
</dbReference>
<organism evidence="16">
    <name type="scientific">Anaplasma marginale</name>
    <dbReference type="NCBI Taxonomy" id="770"/>
    <lineage>
        <taxon>Bacteria</taxon>
        <taxon>Pseudomonadati</taxon>
        <taxon>Pseudomonadota</taxon>
        <taxon>Alphaproteobacteria</taxon>
        <taxon>Rickettsiales</taxon>
        <taxon>Anaplasmataceae</taxon>
        <taxon>Anaplasma</taxon>
    </lineage>
</organism>
<sequence>MTATEELCKCPRLPAARHATNAANAVSVGLAQMYCNRINYDLEYQHAAVAIRCFVVVGILGGSFDPPHEGHLHVASKLMKLLRLDAVWWIVAINPQKLAGTYSLKERMSMVKSVIARCRGMRVMCADSQYSYKMVRNLQARYPQTRFVWIAGSDTLSTMHKWYRWKQFCESLPIVLLERRGYVYNVLRMPFAVYMENERVSDLKFLLKRRRGWSIVRGKICAASSTQIRNAMPV</sequence>
<keyword evidence="8" id="KW-0547">Nucleotide-binding</keyword>
<dbReference type="PANTHER" id="PTHR39321">
    <property type="entry name" value="NICOTINATE-NUCLEOTIDE ADENYLYLTRANSFERASE-RELATED"/>
    <property type="match status" value="1"/>
</dbReference>
<dbReference type="SUPFAM" id="SSF52374">
    <property type="entry name" value="Nucleotidylyl transferase"/>
    <property type="match status" value="1"/>
</dbReference>
<evidence type="ECO:0000256" key="10">
    <source>
        <dbReference type="ARBA" id="ARBA00023027"/>
    </source>
</evidence>
<proteinExistence type="inferred from homology"/>
<dbReference type="EMBL" id="VTCY01000001">
    <property type="protein sequence ID" value="KAB0452853.1"/>
    <property type="molecule type" value="Genomic_DNA"/>
</dbReference>
<name>A0A643CN73_ANAMA</name>